<reference evidence="2 3" key="1">
    <citation type="submission" date="2016-05" db="EMBL/GenBank/DDBJ databases">
        <title>A degradative enzymes factory behind the ericoid mycorrhizal symbiosis.</title>
        <authorList>
            <consortium name="DOE Joint Genome Institute"/>
            <person name="Martino E."/>
            <person name="Morin E."/>
            <person name="Grelet G."/>
            <person name="Kuo A."/>
            <person name="Kohler A."/>
            <person name="Daghino S."/>
            <person name="Barry K."/>
            <person name="Choi C."/>
            <person name="Cichocki N."/>
            <person name="Clum A."/>
            <person name="Copeland A."/>
            <person name="Hainaut M."/>
            <person name="Haridas S."/>
            <person name="Labutti K."/>
            <person name="Lindquist E."/>
            <person name="Lipzen A."/>
            <person name="Khouja H.-R."/>
            <person name="Murat C."/>
            <person name="Ohm R."/>
            <person name="Olson A."/>
            <person name="Spatafora J."/>
            <person name="Veneault-Fourrey C."/>
            <person name="Henrissat B."/>
            <person name="Grigoriev I."/>
            <person name="Martin F."/>
            <person name="Perotto S."/>
        </authorList>
    </citation>
    <scope>NUCLEOTIDE SEQUENCE [LARGE SCALE GENOMIC DNA]</scope>
    <source>
        <strain evidence="2 3">UAMH 7357</strain>
    </source>
</reference>
<keyword evidence="3" id="KW-1185">Reference proteome</keyword>
<name>A0A2J6QQW9_9HELO</name>
<dbReference type="Proteomes" id="UP000235672">
    <property type="component" value="Unassembled WGS sequence"/>
</dbReference>
<organism evidence="2 3">
    <name type="scientific">Hyaloscypha hepaticicola</name>
    <dbReference type="NCBI Taxonomy" id="2082293"/>
    <lineage>
        <taxon>Eukaryota</taxon>
        <taxon>Fungi</taxon>
        <taxon>Dikarya</taxon>
        <taxon>Ascomycota</taxon>
        <taxon>Pezizomycotina</taxon>
        <taxon>Leotiomycetes</taxon>
        <taxon>Helotiales</taxon>
        <taxon>Hyaloscyphaceae</taxon>
        <taxon>Hyaloscypha</taxon>
    </lineage>
</organism>
<sequence>MAQKILEPVAQIEQFSFPDFIQNRFQDSSILNPTEFPVNDQDRESIANILEEIDRISVQGILVRTLLTQIHADFSKHVAVTAAVYSTAHPQTSSDITHALWVQEATGGPAVDAIDSVKGRLENIPPAVLRSLLLESMLIYADTATAALTAFNTVSPSLSTALSEIEEAYQSCMKMLRETRRLVACSCASDQSNEEFLESCCETKSQITTREEQLHVTIRAIGRAAELTPAWESRRDALRALDKLYWKCKSWNVFLRDGEEGTDEVRSHFIDSIGGLAENMGPAERQRYLDEGFNFKVLESLEGKMYEALKDVKRAADNLRASLAQTNTKDSTGAKIGEKHMSDVAGIRKAETKRLKRRRAKDRKALEKALCNLGFWVQPRSSLQSDAEENLLQEEECNGSGCYLCLVLVALELRVANEDGDKDVAEFLACCCLLHDLRAHSEYESADRGCFCLVACATTKIFPGGIMFSLEDDGELDFLDIGGHMLVIDIQVLEISEDPTSLLHFTMCDHLM</sequence>
<feature type="coiled-coil region" evidence="1">
    <location>
        <begin position="298"/>
        <end position="329"/>
    </location>
</feature>
<evidence type="ECO:0000256" key="1">
    <source>
        <dbReference type="SAM" id="Coils"/>
    </source>
</evidence>
<accession>A0A2J6QQW9</accession>
<proteinExistence type="predicted"/>
<protein>
    <submittedName>
        <fullName evidence="2">Uncharacterized protein</fullName>
    </submittedName>
</protein>
<evidence type="ECO:0000313" key="2">
    <source>
        <dbReference type="EMBL" id="PMD28653.1"/>
    </source>
</evidence>
<keyword evidence="1" id="KW-0175">Coiled coil</keyword>
<evidence type="ECO:0000313" key="3">
    <source>
        <dbReference type="Proteomes" id="UP000235672"/>
    </source>
</evidence>
<dbReference type="EMBL" id="KZ613464">
    <property type="protein sequence ID" value="PMD28653.1"/>
    <property type="molecule type" value="Genomic_DNA"/>
</dbReference>
<gene>
    <name evidence="2" type="ORF">NA56DRAFT_696427</name>
</gene>
<dbReference type="AlphaFoldDB" id="A0A2J6QQW9"/>
<dbReference type="OrthoDB" id="3533756at2759"/>